<dbReference type="InterPro" id="IPR015433">
    <property type="entry name" value="PI3/4_kinase"/>
</dbReference>
<dbReference type="GO" id="GO:0005737">
    <property type="term" value="C:cytoplasm"/>
    <property type="evidence" value="ECO:0007669"/>
    <property type="project" value="TreeGrafter"/>
</dbReference>
<feature type="repeat" description="ANK" evidence="5">
    <location>
        <begin position="422"/>
        <end position="451"/>
    </location>
</feature>
<dbReference type="SMART" id="SM00145">
    <property type="entry name" value="PI3Ka"/>
    <property type="match status" value="1"/>
</dbReference>
<evidence type="ECO:0000259" key="7">
    <source>
        <dbReference type="PROSITE" id="PS50290"/>
    </source>
</evidence>
<dbReference type="PROSITE" id="PS00915">
    <property type="entry name" value="PI3_4_KINASE_1"/>
    <property type="match status" value="1"/>
</dbReference>
<dbReference type="InterPro" id="IPR001263">
    <property type="entry name" value="PI3K_accessory_dom"/>
</dbReference>
<proteinExistence type="predicted"/>
<keyword evidence="3" id="KW-0418">Kinase</keyword>
<dbReference type="AlphaFoldDB" id="A0AA88LH27"/>
<dbReference type="Pfam" id="PF13637">
    <property type="entry name" value="Ank_4"/>
    <property type="match status" value="1"/>
</dbReference>
<protein>
    <recommendedName>
        <fullName evidence="11">Phosphatidylinositol 3-kinase</fullName>
    </recommendedName>
</protein>
<feature type="repeat" description="ANK" evidence="5">
    <location>
        <begin position="254"/>
        <end position="286"/>
    </location>
</feature>
<dbReference type="SMART" id="SM00146">
    <property type="entry name" value="PI3Kc"/>
    <property type="match status" value="1"/>
</dbReference>
<feature type="repeat" description="ANK" evidence="5">
    <location>
        <begin position="518"/>
        <end position="550"/>
    </location>
</feature>
<dbReference type="Gene3D" id="1.10.1070.11">
    <property type="entry name" value="Phosphatidylinositol 3-/4-kinase, catalytic domain"/>
    <property type="match status" value="1"/>
</dbReference>
<keyword evidence="2" id="KW-0547">Nucleotide-binding</keyword>
<dbReference type="FunFam" id="1.10.1070.11:FF:000001">
    <property type="entry name" value="Phosphatidylinositol 4,5-bisphosphate 3-kinase catalytic subunit"/>
    <property type="match status" value="1"/>
</dbReference>
<feature type="repeat" description="ANK" evidence="5">
    <location>
        <begin position="221"/>
        <end position="253"/>
    </location>
</feature>
<dbReference type="GO" id="GO:0035005">
    <property type="term" value="F:1-phosphatidylinositol-4-phosphate 3-kinase activity"/>
    <property type="evidence" value="ECO:0007669"/>
    <property type="project" value="TreeGrafter"/>
</dbReference>
<dbReference type="Gene3D" id="1.25.40.70">
    <property type="entry name" value="Phosphatidylinositol 3-kinase, accessory domain (PIK)"/>
    <property type="match status" value="1"/>
</dbReference>
<feature type="repeat" description="ANK" evidence="5">
    <location>
        <begin position="353"/>
        <end position="385"/>
    </location>
</feature>
<dbReference type="InterPro" id="IPR011009">
    <property type="entry name" value="Kinase-like_dom_sf"/>
</dbReference>
<dbReference type="PANTHER" id="PTHR10048">
    <property type="entry name" value="PHOSPHATIDYLINOSITOL KINASE"/>
    <property type="match status" value="1"/>
</dbReference>
<evidence type="ECO:0000256" key="5">
    <source>
        <dbReference type="PROSITE-ProRule" id="PRU00023"/>
    </source>
</evidence>
<dbReference type="Pfam" id="PF12796">
    <property type="entry name" value="Ank_2"/>
    <property type="match status" value="4"/>
</dbReference>
<name>A0AA88LH27_ARTSF</name>
<reference evidence="9" key="1">
    <citation type="submission" date="2023-07" db="EMBL/GenBank/DDBJ databases">
        <title>Chromosome-level genome assembly of Artemia franciscana.</title>
        <authorList>
            <person name="Jo E."/>
        </authorList>
    </citation>
    <scope>NUCLEOTIDE SEQUENCE</scope>
    <source>
        <tissue evidence="9">Whole body</tissue>
    </source>
</reference>
<dbReference type="PANTHER" id="PTHR10048:SF111">
    <property type="entry name" value="PHOSPHATIDYLINOSITOL 3-KINASE AGE-1"/>
    <property type="match status" value="1"/>
</dbReference>
<organism evidence="9 10">
    <name type="scientific">Artemia franciscana</name>
    <name type="common">Brine shrimp</name>
    <name type="synonym">Artemia sanfranciscana</name>
    <dbReference type="NCBI Taxonomy" id="6661"/>
    <lineage>
        <taxon>Eukaryota</taxon>
        <taxon>Metazoa</taxon>
        <taxon>Ecdysozoa</taxon>
        <taxon>Arthropoda</taxon>
        <taxon>Crustacea</taxon>
        <taxon>Branchiopoda</taxon>
        <taxon>Anostraca</taxon>
        <taxon>Artemiidae</taxon>
        <taxon>Artemia</taxon>
    </lineage>
</organism>
<dbReference type="InterPro" id="IPR018936">
    <property type="entry name" value="PI3/4_kinase_CS"/>
</dbReference>
<dbReference type="SUPFAM" id="SSF48371">
    <property type="entry name" value="ARM repeat"/>
    <property type="match status" value="1"/>
</dbReference>
<keyword evidence="10" id="KW-1185">Reference proteome</keyword>
<dbReference type="Pfam" id="PF00613">
    <property type="entry name" value="PI3Ka"/>
    <property type="match status" value="1"/>
</dbReference>
<dbReference type="GO" id="GO:0005942">
    <property type="term" value="C:phosphatidylinositol 3-kinase complex"/>
    <property type="evidence" value="ECO:0007669"/>
    <property type="project" value="TreeGrafter"/>
</dbReference>
<accession>A0AA88LH27</accession>
<feature type="repeat" description="ANK" evidence="5">
    <location>
        <begin position="320"/>
        <end position="352"/>
    </location>
</feature>
<dbReference type="InterPro" id="IPR042236">
    <property type="entry name" value="PI3K_accessory_sf"/>
</dbReference>
<evidence type="ECO:0000256" key="2">
    <source>
        <dbReference type="ARBA" id="ARBA00022741"/>
    </source>
</evidence>
<dbReference type="Gene3D" id="3.30.200.20">
    <property type="entry name" value="Phosphorylase Kinase, domain 1"/>
    <property type="match status" value="1"/>
</dbReference>
<gene>
    <name evidence="9" type="ORF">QYM36_007493</name>
</gene>
<dbReference type="PROSITE" id="PS50290">
    <property type="entry name" value="PI3_4_KINASE_3"/>
    <property type="match status" value="1"/>
</dbReference>
<dbReference type="InterPro" id="IPR002110">
    <property type="entry name" value="Ankyrin_rpt"/>
</dbReference>
<dbReference type="CDD" id="cd05165">
    <property type="entry name" value="PI3Kc_I"/>
    <property type="match status" value="1"/>
</dbReference>
<evidence type="ECO:0000256" key="4">
    <source>
        <dbReference type="ARBA" id="ARBA00022840"/>
    </source>
</evidence>
<dbReference type="PROSITE" id="PS00916">
    <property type="entry name" value="PI3_4_KINASE_2"/>
    <property type="match status" value="1"/>
</dbReference>
<dbReference type="Pfam" id="PF00454">
    <property type="entry name" value="PI3_PI4_kinase"/>
    <property type="match status" value="1"/>
</dbReference>
<dbReference type="Pfam" id="PF00023">
    <property type="entry name" value="Ank"/>
    <property type="match status" value="1"/>
</dbReference>
<evidence type="ECO:0000313" key="9">
    <source>
        <dbReference type="EMBL" id="KAK2726674.1"/>
    </source>
</evidence>
<dbReference type="GO" id="GO:0016303">
    <property type="term" value="F:1-phosphatidylinositol-3-kinase activity"/>
    <property type="evidence" value="ECO:0007669"/>
    <property type="project" value="TreeGrafter"/>
</dbReference>
<dbReference type="SUPFAM" id="SSF56112">
    <property type="entry name" value="Protein kinase-like (PK-like)"/>
    <property type="match status" value="1"/>
</dbReference>
<dbReference type="EMBL" id="JAVRJZ010000001">
    <property type="protein sequence ID" value="KAK2726674.1"/>
    <property type="molecule type" value="Genomic_DNA"/>
</dbReference>
<dbReference type="Gene3D" id="1.25.40.20">
    <property type="entry name" value="Ankyrin repeat-containing domain"/>
    <property type="match status" value="4"/>
</dbReference>
<dbReference type="Gene3D" id="3.30.1010.10">
    <property type="entry name" value="Phosphatidylinositol 3-kinase Catalytic Subunit, Chain A, domain 4"/>
    <property type="match status" value="1"/>
</dbReference>
<dbReference type="GO" id="GO:0005886">
    <property type="term" value="C:plasma membrane"/>
    <property type="evidence" value="ECO:0007669"/>
    <property type="project" value="TreeGrafter"/>
</dbReference>
<dbReference type="Proteomes" id="UP001187531">
    <property type="component" value="Unassembled WGS sequence"/>
</dbReference>
<sequence length="1259" mass="140923">FEYEYDDQGKRHVLGKGTYGNVYGARDLITQVSIAVKEIPQNDSGFYNSMMPSLEESTSDSAGPNPDPALQQWLISRNLDSDVIAKTKFQAALLRIPRNRTPLTKGIRKPFHRSPIYEKHEKMKVMKETPGESVVGKSDLEQLDASLSQFGAAKSIESVFSGASCFNASESQPLRVLVGAAIDAINFRKQTLLHIAVKNGHLGFCQLLISNGAAIDAINSEKETPLHIAVENGHLGICLLLISKGAAIDAIDFQKQTPLHIAVKNGHLGICQLLISKGAAIDAINSWKNTPLHIAVTTENLDICQLLISNGAAIDAINSAKETPLHIAVENGHLDICQLLISNGAAIDAINSEKETPLHIAVENGHLGICLLLISKGAAIDAINFQKQTPLHIAVENGHLFICVLLISKGAEIDNRSSWIETPLHIAVTIGNLGICQLLISKGAAIDAIDSWKETLLHIAVANGNLDICQLLISKGAAIDVINFWKQTPLHIAVKNGHLGICQLLISKGAKIDTIDFSYKTPLHDAAFSGELKACQLLISNGATIDALDSSKSTPLHLAAQYGHLNVCRVKTIEGRIDLATLVGIESGPDEYEFFKPLTILVISLTVTGSRNIDLTQDGPRNFQQEFRQDLDLKGLNFWHTMICNYFVIGLEIQRKVTMIRSNPNTETSLEIEFDKFSHPVVYPDMATIEKFAEYTDKMAENPKIRRRSNENSIDKDFEKAIADIQEIIKRDPLSELSEQEIDLLWHYRKECCSLIPGSLAKLLDAVKWNSRDEVSQMTVLLKEWRPVNREVALELLDCKYGHPFGRSLAAKWLNESLTDDELLKYLLQLVQTLKYEPYLDNDLFKFLLSRGLTNKKVGHYLFWHLKSELHDPAVHRRFCLYLEAFCRGLGHHLRVLIRQVDALDKLTKLTDALKEKKDEGYKERLKFLMEQIAQSDYLESLQNFTSPLNSGYTLGQLLADQCRIMDSAKRPLCLVWRNPDAVAEDALLNIHAAIFKNGDDLRQDMLTLQVIKLMDSLWRLHGLDLRMTPYACLATGKDVGLIEVVRKAKTVYGIQRQAGKLAAIQVDSTQLFKWIKEKNKGDKLKAAVESFTYSCAGYCVATFILGIGDRNPDNIMVSENGQIFHIDFGHFLGHFKKKFGINRERVPFVLTEDFKRVIAFGGDPIKSEEFQTFQELCGRAYMILRKHANLLITLFTMMLPTGIPELQSIDDIGYLRKTLAVELKDEDALKYFQSRFCEAHDGAWTTKFDWFFHSVKHM</sequence>
<dbReference type="InterPro" id="IPR036940">
    <property type="entry name" value="PI3/4_kinase_cat_sf"/>
</dbReference>
<dbReference type="GO" id="GO:0005524">
    <property type="term" value="F:ATP binding"/>
    <property type="evidence" value="ECO:0007669"/>
    <property type="project" value="UniProtKB-KW"/>
</dbReference>
<evidence type="ECO:0000256" key="3">
    <source>
        <dbReference type="ARBA" id="ARBA00022777"/>
    </source>
</evidence>
<evidence type="ECO:0000256" key="1">
    <source>
        <dbReference type="ARBA" id="ARBA00022679"/>
    </source>
</evidence>
<dbReference type="PROSITE" id="PS51545">
    <property type="entry name" value="PIK_HELICAL"/>
    <property type="match status" value="1"/>
</dbReference>
<dbReference type="InterPro" id="IPR016024">
    <property type="entry name" value="ARM-type_fold"/>
</dbReference>
<feature type="repeat" description="ANK" evidence="5">
    <location>
        <begin position="452"/>
        <end position="484"/>
    </location>
</feature>
<feature type="compositionally biased region" description="Polar residues" evidence="6">
    <location>
        <begin position="47"/>
        <end position="62"/>
    </location>
</feature>
<dbReference type="GO" id="GO:0048015">
    <property type="term" value="P:phosphatidylinositol-mediated signaling"/>
    <property type="evidence" value="ECO:0007669"/>
    <property type="project" value="TreeGrafter"/>
</dbReference>
<dbReference type="SMART" id="SM00248">
    <property type="entry name" value="ANK"/>
    <property type="match status" value="12"/>
</dbReference>
<dbReference type="SUPFAM" id="SSF48403">
    <property type="entry name" value="Ankyrin repeat"/>
    <property type="match status" value="1"/>
</dbReference>
<feature type="domain" description="PI3K/PI4K catalytic" evidence="7">
    <location>
        <begin position="959"/>
        <end position="1245"/>
    </location>
</feature>
<dbReference type="PROSITE" id="PS50297">
    <property type="entry name" value="ANK_REP_REGION"/>
    <property type="match status" value="11"/>
</dbReference>
<comment type="caution">
    <text evidence="9">The sequence shown here is derived from an EMBL/GenBank/DDBJ whole genome shotgun (WGS) entry which is preliminary data.</text>
</comment>
<dbReference type="GO" id="GO:0016477">
    <property type="term" value="P:cell migration"/>
    <property type="evidence" value="ECO:0007669"/>
    <property type="project" value="TreeGrafter"/>
</dbReference>
<dbReference type="PROSITE" id="PS50088">
    <property type="entry name" value="ANK_REPEAT"/>
    <property type="match status" value="11"/>
</dbReference>
<dbReference type="InterPro" id="IPR036770">
    <property type="entry name" value="Ankyrin_rpt-contain_sf"/>
</dbReference>
<feature type="domain" description="PIK helical" evidence="8">
    <location>
        <begin position="711"/>
        <end position="889"/>
    </location>
</feature>
<evidence type="ECO:0000259" key="8">
    <source>
        <dbReference type="PROSITE" id="PS51545"/>
    </source>
</evidence>
<feature type="region of interest" description="Disordered" evidence="6">
    <location>
        <begin position="47"/>
        <end position="69"/>
    </location>
</feature>
<evidence type="ECO:0008006" key="11">
    <source>
        <dbReference type="Google" id="ProtNLM"/>
    </source>
</evidence>
<feature type="repeat" description="ANK" evidence="5">
    <location>
        <begin position="485"/>
        <end position="517"/>
    </location>
</feature>
<evidence type="ECO:0000256" key="6">
    <source>
        <dbReference type="SAM" id="MobiDB-lite"/>
    </source>
</evidence>
<feature type="repeat" description="ANK" evidence="5">
    <location>
        <begin position="188"/>
        <end position="220"/>
    </location>
</feature>
<keyword evidence="5" id="KW-0040">ANK repeat</keyword>
<dbReference type="InterPro" id="IPR000403">
    <property type="entry name" value="PI3/4_kinase_cat_dom"/>
</dbReference>
<dbReference type="GO" id="GO:0043491">
    <property type="term" value="P:phosphatidylinositol 3-kinase/protein kinase B signal transduction"/>
    <property type="evidence" value="ECO:0007669"/>
    <property type="project" value="TreeGrafter"/>
</dbReference>
<feature type="non-terminal residue" evidence="9">
    <location>
        <position position="1"/>
    </location>
</feature>
<keyword evidence="1" id="KW-0808">Transferase</keyword>
<feature type="repeat" description="ANK" evidence="5">
    <location>
        <begin position="386"/>
        <end position="418"/>
    </location>
</feature>
<feature type="repeat" description="ANK" evidence="5">
    <location>
        <begin position="287"/>
        <end position="319"/>
    </location>
</feature>
<keyword evidence="4" id="KW-0067">ATP-binding</keyword>
<evidence type="ECO:0000313" key="10">
    <source>
        <dbReference type="Proteomes" id="UP001187531"/>
    </source>
</evidence>
<dbReference type="FunFam" id="3.30.1010.10:FF:000007">
    <property type="entry name" value="Phosphatidylinositol 4,5-bisphosphate 3-kinase catalytic subunit"/>
    <property type="match status" value="1"/>
</dbReference>